<feature type="region of interest" description="Disordered" evidence="1">
    <location>
        <begin position="490"/>
        <end position="522"/>
    </location>
</feature>
<gene>
    <name evidence="2" type="ORF">STIAU_6876</name>
</gene>
<feature type="compositionally biased region" description="Basic and acidic residues" evidence="1">
    <location>
        <begin position="373"/>
        <end position="394"/>
    </location>
</feature>
<dbReference type="AntiFam" id="ANF00062">
    <property type="entry name" value="Shadow ORF (opposite ABC transporter protein)"/>
</dbReference>
<feature type="compositionally biased region" description="Basic and acidic residues" evidence="1">
    <location>
        <begin position="500"/>
        <end position="522"/>
    </location>
</feature>
<feature type="compositionally biased region" description="Basic and acidic residues" evidence="1">
    <location>
        <begin position="315"/>
        <end position="324"/>
    </location>
</feature>
<feature type="compositionally biased region" description="Basic residues" evidence="1">
    <location>
        <begin position="294"/>
        <end position="305"/>
    </location>
</feature>
<dbReference type="Proteomes" id="UP000032702">
    <property type="component" value="Unassembled WGS sequence"/>
</dbReference>
<evidence type="ECO:0000256" key="1">
    <source>
        <dbReference type="SAM" id="MobiDB-lite"/>
    </source>
</evidence>
<feature type="region of interest" description="Disordered" evidence="1">
    <location>
        <begin position="225"/>
        <end position="263"/>
    </location>
</feature>
<feature type="region of interest" description="Disordered" evidence="1">
    <location>
        <begin position="695"/>
        <end position="720"/>
    </location>
</feature>
<organism evidence="2 3">
    <name type="scientific">Stigmatella aurantiaca (strain DW4/3-1)</name>
    <dbReference type="NCBI Taxonomy" id="378806"/>
    <lineage>
        <taxon>Bacteria</taxon>
        <taxon>Pseudomonadati</taxon>
        <taxon>Myxococcota</taxon>
        <taxon>Myxococcia</taxon>
        <taxon>Myxococcales</taxon>
        <taxon>Cystobacterineae</taxon>
        <taxon>Archangiaceae</taxon>
        <taxon>Stigmatella</taxon>
    </lineage>
</organism>
<evidence type="ECO:0000313" key="2">
    <source>
        <dbReference type="EMBL" id="EAU68867.1"/>
    </source>
</evidence>
<proteinExistence type="predicted"/>
<feature type="region of interest" description="Disordered" evidence="1">
    <location>
        <begin position="632"/>
        <end position="654"/>
    </location>
</feature>
<reference evidence="2 3" key="1">
    <citation type="submission" date="2006-04" db="EMBL/GenBank/DDBJ databases">
        <authorList>
            <person name="Nierman W.C."/>
        </authorList>
    </citation>
    <scope>NUCLEOTIDE SEQUENCE [LARGE SCALE GENOMIC DNA]</scope>
    <source>
        <strain evidence="2 3">DW4/3-1</strain>
    </source>
</reference>
<comment type="caution">
    <text evidence="2">The sequence shown here is derived from an EMBL/GenBank/DDBJ whole genome shotgun (WGS) entry which is preliminary data.</text>
</comment>
<name>Q09AX2_STIAD</name>
<feature type="compositionally biased region" description="Basic and acidic residues" evidence="1">
    <location>
        <begin position="225"/>
        <end position="241"/>
    </location>
</feature>
<dbReference type="AlphaFoldDB" id="Q09AX2"/>
<protein>
    <submittedName>
        <fullName evidence="2">Uncharacterized protein</fullName>
    </submittedName>
</protein>
<evidence type="ECO:0000313" key="3">
    <source>
        <dbReference type="Proteomes" id="UP000032702"/>
    </source>
</evidence>
<sequence>MQLEVVLRERPHVAPPAQQGLHLVLRLVHQVRIMRLDVEIQGARLPIELLEGPQGHDDEVVHAHHAQEAAAPLQHADDGEGPSLHANLMADRILARQQRVRHVQAHHRHVAPIHGLGLPEEPSGRHRDAAGLQVLGRGPEDAHRWTRLLGGRHDLLASLVVGGRHRLHRRARLLDGAGILQGEARALGVHLPVEAAKAHGPLRRHEGIGAELGQILVHLDAQPLDEGHHRDDRGHANDDPQQRQQRAQRVPQERAKGQTQVIEKGSHGVGLLVAQRFHGIEVGRPGRGPDAKQQAHHRREAHPRHHGDQLNIRRQGGDEGDHLRRAQTHHGAQCAPHGGDGRGLHQELHHDGALAGPQCPADANLPCPLSHGHQHDVHDADAPHQQGDETHAHRHAVERSGELLIGVGEHLGAVDGEIVWGFRRGVPDAPQNAHELILGAIHVLGAPHREGHAERALLAKQGVERLEGHHHGQILVVVQHHALARQRAHHLEGTPVNPDRLSHGADPRKEPRGHVRPEDGHGAGRLVVRLRQETAQDHFETGDGQVLVRHPVDVHGGQLLLAVGHIRRAPHHRRDRGEVRGLGADLFQLREGEVLAVAVQPPVPSHHPGELGDEEVVGADGGQLSIEGRVEPLDDADDGQQGGHADADADRREHRAHPVGLQRVERDAPSLQHVHSEAHNPPAPCAEGITRFVSATSRPGPSATTSPSLRRTARGQRAASLGSWVTSTRVCPARWSSSKSRTISSPVAESRFPVGSSARSMEGSATSARAMATRWRWPPDSSLGRWCMRWPSCTFSRAAFARSRRSRAATPRYTSGSSTLESAVSRGSSWKVWKMKPISLFRMSASSSSFIRATSLPLRM</sequence>
<feature type="compositionally biased region" description="Polar residues" evidence="1">
    <location>
        <begin position="695"/>
        <end position="709"/>
    </location>
</feature>
<dbReference type="EMBL" id="AAMD01000011">
    <property type="protein sequence ID" value="EAU68867.1"/>
    <property type="molecule type" value="Genomic_DNA"/>
</dbReference>
<feature type="region of interest" description="Disordered" evidence="1">
    <location>
        <begin position="280"/>
        <end position="347"/>
    </location>
</feature>
<feature type="region of interest" description="Disordered" evidence="1">
    <location>
        <begin position="365"/>
        <end position="394"/>
    </location>
</feature>
<accession>Q09AX2</accession>